<sequence>MARVSCRDFGEINYALPAARGRTLHTRRSERAWQLRVLPLGDVTVLMVLGGASNLLHGISLDDQYSIYIPLSDAAVVMLYGDGAAQAMLESRHPGQGHQLRMATSTRWIRLHFRRGVMRHRLEHDFVESDVLPPSQIFQSGEPALMALVRLVRRLYERDDDDAEALHGNARIMAAHQLLEAIFNLRASHAESPRAARGRPPLQRHLVISRCLELIDAELARPLSVDDLCAAAGVSDRTLRTVFLEQFGVSPHRYLMIRRLHAIHQALCSAHDGETITSLCSDYGVWDFGRFARQYRQVYGVLPSQDLRAATRPASNLAALAQASNAAQADAGCRRRRKGGEPVAAADRLQ</sequence>
<accession>A0A1T5KVP2</accession>
<dbReference type="InterPro" id="IPR018060">
    <property type="entry name" value="HTH_AraC"/>
</dbReference>
<feature type="region of interest" description="Disordered" evidence="4">
    <location>
        <begin position="331"/>
        <end position="350"/>
    </location>
</feature>
<dbReference type="AlphaFoldDB" id="A0A1T5KVP2"/>
<evidence type="ECO:0000256" key="2">
    <source>
        <dbReference type="ARBA" id="ARBA00023125"/>
    </source>
</evidence>
<dbReference type="GO" id="GO:0043565">
    <property type="term" value="F:sequence-specific DNA binding"/>
    <property type="evidence" value="ECO:0007669"/>
    <property type="project" value="InterPro"/>
</dbReference>
<reference evidence="6 7" key="1">
    <citation type="submission" date="2017-02" db="EMBL/GenBank/DDBJ databases">
        <authorList>
            <person name="Peterson S.W."/>
        </authorList>
    </citation>
    <scope>NUCLEOTIDE SEQUENCE [LARGE SCALE GENOMIC DNA]</scope>
    <source>
        <strain evidence="6 7">P15</strain>
    </source>
</reference>
<name>A0A1T5KVP2_9GAMM</name>
<keyword evidence="3" id="KW-0804">Transcription</keyword>
<evidence type="ECO:0000313" key="6">
    <source>
        <dbReference type="EMBL" id="SKC67767.1"/>
    </source>
</evidence>
<keyword evidence="7" id="KW-1185">Reference proteome</keyword>
<dbReference type="InterPro" id="IPR050204">
    <property type="entry name" value="AraC_XylS_family_regulators"/>
</dbReference>
<dbReference type="Pfam" id="PF12833">
    <property type="entry name" value="HTH_18"/>
    <property type="match status" value="1"/>
</dbReference>
<dbReference type="InterPro" id="IPR018062">
    <property type="entry name" value="HTH_AraC-typ_CS"/>
</dbReference>
<gene>
    <name evidence="6" type="ORF">SAMN06296058_2099</name>
</gene>
<dbReference type="GO" id="GO:0003700">
    <property type="term" value="F:DNA-binding transcription factor activity"/>
    <property type="evidence" value="ECO:0007669"/>
    <property type="project" value="InterPro"/>
</dbReference>
<proteinExistence type="predicted"/>
<dbReference type="STRING" id="428993.SAMN06296058_2099"/>
<keyword evidence="1" id="KW-0805">Transcription regulation</keyword>
<dbReference type="PROSITE" id="PS00041">
    <property type="entry name" value="HTH_ARAC_FAMILY_1"/>
    <property type="match status" value="1"/>
</dbReference>
<dbReference type="PANTHER" id="PTHR46796">
    <property type="entry name" value="HTH-TYPE TRANSCRIPTIONAL ACTIVATOR RHAS-RELATED"/>
    <property type="match status" value="1"/>
</dbReference>
<feature type="domain" description="HTH araC/xylS-type" evidence="5">
    <location>
        <begin position="209"/>
        <end position="309"/>
    </location>
</feature>
<dbReference type="Proteomes" id="UP000190341">
    <property type="component" value="Unassembled WGS sequence"/>
</dbReference>
<keyword evidence="2" id="KW-0238">DNA-binding</keyword>
<dbReference type="RefSeq" id="WP_079724321.1">
    <property type="nucleotide sequence ID" value="NZ_BMCL01000002.1"/>
</dbReference>
<organism evidence="6 7">
    <name type="scientific">Pseudoxanthomonas indica</name>
    <dbReference type="NCBI Taxonomy" id="428993"/>
    <lineage>
        <taxon>Bacteria</taxon>
        <taxon>Pseudomonadati</taxon>
        <taxon>Pseudomonadota</taxon>
        <taxon>Gammaproteobacteria</taxon>
        <taxon>Lysobacterales</taxon>
        <taxon>Lysobacteraceae</taxon>
        <taxon>Pseudoxanthomonas</taxon>
    </lineage>
</organism>
<dbReference type="PROSITE" id="PS01124">
    <property type="entry name" value="HTH_ARAC_FAMILY_2"/>
    <property type="match status" value="1"/>
</dbReference>
<evidence type="ECO:0000313" key="7">
    <source>
        <dbReference type="Proteomes" id="UP000190341"/>
    </source>
</evidence>
<dbReference type="OrthoDB" id="9809338at2"/>
<evidence type="ECO:0000256" key="4">
    <source>
        <dbReference type="SAM" id="MobiDB-lite"/>
    </source>
</evidence>
<evidence type="ECO:0000256" key="1">
    <source>
        <dbReference type="ARBA" id="ARBA00023015"/>
    </source>
</evidence>
<dbReference type="SUPFAM" id="SSF46689">
    <property type="entry name" value="Homeodomain-like"/>
    <property type="match status" value="1"/>
</dbReference>
<evidence type="ECO:0000259" key="5">
    <source>
        <dbReference type="PROSITE" id="PS01124"/>
    </source>
</evidence>
<dbReference type="InterPro" id="IPR009057">
    <property type="entry name" value="Homeodomain-like_sf"/>
</dbReference>
<dbReference type="SMART" id="SM00342">
    <property type="entry name" value="HTH_ARAC"/>
    <property type="match status" value="1"/>
</dbReference>
<evidence type="ECO:0000256" key="3">
    <source>
        <dbReference type="ARBA" id="ARBA00023163"/>
    </source>
</evidence>
<dbReference type="EMBL" id="FUZV01000001">
    <property type="protein sequence ID" value="SKC67767.1"/>
    <property type="molecule type" value="Genomic_DNA"/>
</dbReference>
<dbReference type="Gene3D" id="1.10.10.60">
    <property type="entry name" value="Homeodomain-like"/>
    <property type="match status" value="1"/>
</dbReference>
<protein>
    <submittedName>
        <fullName evidence="6">AraC family transcriptional regulator, ethanolamine operon transcriptional activator</fullName>
    </submittedName>
</protein>